<dbReference type="AlphaFoldDB" id="A0A5J4W2R6"/>
<protein>
    <submittedName>
        <fullName evidence="1">Uncharacterized protein</fullName>
    </submittedName>
</protein>
<dbReference type="EMBL" id="SNRW01003856">
    <property type="protein sequence ID" value="KAA6388763.1"/>
    <property type="molecule type" value="Genomic_DNA"/>
</dbReference>
<organism evidence="1 2">
    <name type="scientific">Streblomastix strix</name>
    <dbReference type="NCBI Taxonomy" id="222440"/>
    <lineage>
        <taxon>Eukaryota</taxon>
        <taxon>Metamonada</taxon>
        <taxon>Preaxostyla</taxon>
        <taxon>Oxymonadida</taxon>
        <taxon>Streblomastigidae</taxon>
        <taxon>Streblomastix</taxon>
    </lineage>
</organism>
<dbReference type="OrthoDB" id="382863at2759"/>
<evidence type="ECO:0000313" key="2">
    <source>
        <dbReference type="Proteomes" id="UP000324800"/>
    </source>
</evidence>
<dbReference type="Proteomes" id="UP000324800">
    <property type="component" value="Unassembled WGS sequence"/>
</dbReference>
<evidence type="ECO:0000313" key="1">
    <source>
        <dbReference type="EMBL" id="KAA6388763.1"/>
    </source>
</evidence>
<proteinExistence type="predicted"/>
<sequence length="212" mass="23611">MFFVLDLLFHTQARFILSEILRISSTKLVFFRTFSYDGTSLPAAVQQIFTLVPPRRQIQRPLAQTDNPYYISLDDAYIKINCLIFLSDPLGLEEFPDPLGPVGDPTTKHIRLPPTPTSGLQPSRFSEPCFALSMIRRGNALDRLIVTNGRIVVIGSFDNDIQSTIIPTPAFHHQPFVEPYPIPQIIANAAGIPGTQEIVSIPPLTSTKIDPQ</sequence>
<accession>A0A5J4W2R6</accession>
<gene>
    <name evidence="1" type="ORF">EZS28_015713</name>
</gene>
<comment type="caution">
    <text evidence="1">The sequence shown here is derived from an EMBL/GenBank/DDBJ whole genome shotgun (WGS) entry which is preliminary data.</text>
</comment>
<name>A0A5J4W2R6_9EUKA</name>
<reference evidence="1 2" key="1">
    <citation type="submission" date="2019-03" db="EMBL/GenBank/DDBJ databases">
        <title>Single cell metagenomics reveals metabolic interactions within the superorganism composed of flagellate Streblomastix strix and complex community of Bacteroidetes bacteria on its surface.</title>
        <authorList>
            <person name="Treitli S.C."/>
            <person name="Kolisko M."/>
            <person name="Husnik F."/>
            <person name="Keeling P."/>
            <person name="Hampl V."/>
        </authorList>
    </citation>
    <scope>NUCLEOTIDE SEQUENCE [LARGE SCALE GENOMIC DNA]</scope>
    <source>
        <strain evidence="1">ST1C</strain>
    </source>
</reference>